<feature type="transmembrane region" description="Helical" evidence="20">
    <location>
        <begin position="224"/>
        <end position="242"/>
    </location>
</feature>
<keyword evidence="14 20" id="KW-0472">Membrane</keyword>
<reference evidence="21 22" key="1">
    <citation type="journal article" date="2014" name="Mol. Biol. Evol.">
        <title>Massive expansion of Ubiquitination-related gene families within the Chlamydiae.</title>
        <authorList>
            <person name="Domman D."/>
            <person name="Collingro A."/>
            <person name="Lagkouvardos I."/>
            <person name="Gehre L."/>
            <person name="Weinmaier T."/>
            <person name="Rattei T."/>
            <person name="Subtil A."/>
            <person name="Horn M."/>
        </authorList>
    </citation>
    <scope>NUCLEOTIDE SEQUENCE [LARGE SCALE GENOMIC DNA]</scope>
    <source>
        <strain evidence="21 22">EI2</strain>
    </source>
</reference>
<dbReference type="PROSITE" id="PS01017">
    <property type="entry name" value="STEROL_REDUCT_1"/>
    <property type="match status" value="1"/>
</dbReference>
<organism evidence="21 22">
    <name type="scientific">Candidatus Protochlamydia amoebophila</name>
    <dbReference type="NCBI Taxonomy" id="362787"/>
    <lineage>
        <taxon>Bacteria</taxon>
        <taxon>Pseudomonadati</taxon>
        <taxon>Chlamydiota</taxon>
        <taxon>Chlamydiia</taxon>
        <taxon>Parachlamydiales</taxon>
        <taxon>Parachlamydiaceae</taxon>
        <taxon>Candidatus Protochlamydia</taxon>
    </lineage>
</organism>
<dbReference type="Pfam" id="PF01222">
    <property type="entry name" value="ERG4_ERG24"/>
    <property type="match status" value="1"/>
</dbReference>
<feature type="transmembrane region" description="Helical" evidence="20">
    <location>
        <begin position="166"/>
        <end position="184"/>
    </location>
</feature>
<dbReference type="Proteomes" id="UP000031465">
    <property type="component" value="Unassembled WGS sequence"/>
</dbReference>
<dbReference type="FunFam" id="1.20.120.1630:FF:000006">
    <property type="entry name" value="Putative 7-dehydrocholesterol reductase"/>
    <property type="match status" value="1"/>
</dbReference>
<feature type="transmembrane region" description="Helical" evidence="20">
    <location>
        <begin position="288"/>
        <end position="310"/>
    </location>
</feature>
<evidence type="ECO:0000256" key="16">
    <source>
        <dbReference type="ARBA" id="ARBA00023221"/>
    </source>
</evidence>
<dbReference type="InterPro" id="IPR018083">
    <property type="entry name" value="Sterol_reductase_CS"/>
</dbReference>
<comment type="caution">
    <text evidence="21">The sequence shown here is derived from an EMBL/GenBank/DDBJ whole genome shotgun (WGS) entry which is preliminary data.</text>
</comment>
<comment type="similarity">
    <text evidence="2">Belongs to the ERG4/ERG24 family.</text>
</comment>
<evidence type="ECO:0000256" key="2">
    <source>
        <dbReference type="ARBA" id="ARBA00005402"/>
    </source>
</evidence>
<feature type="transmembrane region" description="Helical" evidence="20">
    <location>
        <begin position="135"/>
        <end position="154"/>
    </location>
</feature>
<sequence length="459" mass="53071">MLIEMLCITKHILEKISKFSLARPHVANTNIFFRQTFGPLFLLLLCPPTVFAFWYTNTYLEGSLFRFTEFAWQQGFLSTLKTIWFPYFFGTSIAWTMLAIFASLQLILMRILPGECYEGPITPTGHVPLYKANRFSAFIVTVSIFLIASCYYQLFAPTIIYDNFPGLLGALNIFSLCFCFFLVLKGHYFPSNGDVGGSGNIIFDYYWGMELYPRLLGWDIKQFTNCRFGMMSWALIVISFAAKQQQLDGLSDSMFVAVALQLIYITKFFIWEPGYLRSLDIMHDRAGYYICWGCLVWVPGIYTSPTLYLVDHPNHLGLALSSLLFVVGVIGILVNYLADRQRQLVRKNQGNCRIWGKEPILTIAKYTTQTGETKQNLLLASGWWGLSRHFHYLPELLGAFCWSAPALFENFLPYFYFVFLTLLLTDRAFRDDQRCSKKYGEDWKIYCQRVPYKIIPFVI</sequence>
<keyword evidence="12" id="KW-0756">Sterol biosynthesis</keyword>
<feature type="transmembrane region" description="Helical" evidence="20">
    <location>
        <begin position="37"/>
        <end position="56"/>
    </location>
</feature>
<accession>A0A0C1H904</accession>
<evidence type="ECO:0000256" key="6">
    <source>
        <dbReference type="ARBA" id="ARBA00022778"/>
    </source>
</evidence>
<dbReference type="Gene3D" id="1.20.120.1630">
    <property type="match status" value="1"/>
</dbReference>
<keyword evidence="11 21" id="KW-0560">Oxidoreductase</keyword>
<evidence type="ECO:0000313" key="22">
    <source>
        <dbReference type="Proteomes" id="UP000031465"/>
    </source>
</evidence>
<evidence type="ECO:0000256" key="18">
    <source>
        <dbReference type="ARBA" id="ARBA00039984"/>
    </source>
</evidence>
<dbReference type="PROSITE" id="PS01018">
    <property type="entry name" value="STEROL_REDUCT_2"/>
    <property type="match status" value="1"/>
</dbReference>
<dbReference type="AlphaFoldDB" id="A0A0C1H904"/>
<evidence type="ECO:0000256" key="1">
    <source>
        <dbReference type="ARBA" id="ARBA00004477"/>
    </source>
</evidence>
<proteinExistence type="inferred from homology"/>
<evidence type="ECO:0000313" key="21">
    <source>
        <dbReference type="EMBL" id="KIC71363.1"/>
    </source>
</evidence>
<dbReference type="PANTHER" id="PTHR21257:SF38">
    <property type="entry name" value="7-DEHYDROCHOLESTEROL REDUCTASE"/>
    <property type="match status" value="1"/>
</dbReference>
<dbReference type="GO" id="GO:0016132">
    <property type="term" value="P:brassinosteroid biosynthetic process"/>
    <property type="evidence" value="ECO:0007669"/>
    <property type="project" value="TreeGrafter"/>
</dbReference>
<keyword evidence="9" id="KW-0752">Steroid biosynthesis</keyword>
<evidence type="ECO:0000256" key="7">
    <source>
        <dbReference type="ARBA" id="ARBA00022824"/>
    </source>
</evidence>
<evidence type="ECO:0000256" key="11">
    <source>
        <dbReference type="ARBA" id="ARBA00023002"/>
    </source>
</evidence>
<evidence type="ECO:0000256" key="3">
    <source>
        <dbReference type="ARBA" id="ARBA00022516"/>
    </source>
</evidence>
<evidence type="ECO:0000256" key="14">
    <source>
        <dbReference type="ARBA" id="ARBA00023136"/>
    </source>
</evidence>
<keyword evidence="15" id="KW-1207">Sterol metabolism</keyword>
<evidence type="ECO:0000256" key="19">
    <source>
        <dbReference type="ARBA" id="ARBA00042688"/>
    </source>
</evidence>
<evidence type="ECO:0000256" key="17">
    <source>
        <dbReference type="ARBA" id="ARBA00038851"/>
    </source>
</evidence>
<dbReference type="EMBL" id="JSAN01000093">
    <property type="protein sequence ID" value="KIC71363.1"/>
    <property type="molecule type" value="Genomic_DNA"/>
</dbReference>
<keyword evidence="16" id="KW-0753">Steroid metabolism</keyword>
<keyword evidence="8" id="KW-0521">NADP</keyword>
<keyword evidence="6" id="KW-0152">Cholesterol biosynthesis</keyword>
<dbReference type="PANTHER" id="PTHR21257">
    <property type="entry name" value="DELTA(14)-STEROL REDUCTASE"/>
    <property type="match status" value="1"/>
</dbReference>
<name>A0A0C1H904_9BACT</name>
<feature type="transmembrane region" description="Helical" evidence="20">
    <location>
        <begin position="254"/>
        <end position="276"/>
    </location>
</feature>
<keyword evidence="10 20" id="KW-1133">Transmembrane helix</keyword>
<dbReference type="GO" id="GO:0006695">
    <property type="term" value="P:cholesterol biosynthetic process"/>
    <property type="evidence" value="ECO:0007669"/>
    <property type="project" value="UniProtKB-KW"/>
</dbReference>
<keyword evidence="3" id="KW-0444">Lipid biosynthesis</keyword>
<keyword evidence="13" id="KW-0443">Lipid metabolism</keyword>
<dbReference type="PATRIC" id="fig|362787.3.peg.1501"/>
<dbReference type="GO" id="GO:0016020">
    <property type="term" value="C:membrane"/>
    <property type="evidence" value="ECO:0007669"/>
    <property type="project" value="InterPro"/>
</dbReference>
<evidence type="ECO:0000256" key="10">
    <source>
        <dbReference type="ARBA" id="ARBA00022989"/>
    </source>
</evidence>
<evidence type="ECO:0000256" key="9">
    <source>
        <dbReference type="ARBA" id="ARBA00022955"/>
    </source>
</evidence>
<dbReference type="GO" id="GO:0047598">
    <property type="term" value="F:7-dehydrocholesterol reductase activity"/>
    <property type="evidence" value="ECO:0007669"/>
    <property type="project" value="UniProtKB-EC"/>
</dbReference>
<keyword evidence="7" id="KW-0256">Endoplasmic reticulum</keyword>
<comment type="subcellular location">
    <subcellularLocation>
        <location evidence="1">Endoplasmic reticulum membrane</location>
        <topology evidence="1">Multi-pass membrane protein</topology>
    </subcellularLocation>
</comment>
<evidence type="ECO:0000256" key="5">
    <source>
        <dbReference type="ARBA" id="ARBA00022692"/>
    </source>
</evidence>
<dbReference type="EC" id="1.3.1.21" evidence="17"/>
<keyword evidence="4" id="KW-0153">Cholesterol metabolism</keyword>
<evidence type="ECO:0000256" key="4">
    <source>
        <dbReference type="ARBA" id="ARBA00022548"/>
    </source>
</evidence>
<evidence type="ECO:0000256" key="8">
    <source>
        <dbReference type="ARBA" id="ARBA00022857"/>
    </source>
</evidence>
<protein>
    <recommendedName>
        <fullName evidence="18">7-dehydrocholesterol reductase</fullName>
        <ecNumber evidence="17">1.3.1.21</ecNumber>
    </recommendedName>
    <alternativeName>
        <fullName evidence="19">Sterol Delta(7)-reductase</fullName>
    </alternativeName>
</protein>
<feature type="transmembrane region" description="Helical" evidence="20">
    <location>
        <begin position="84"/>
        <end position="108"/>
    </location>
</feature>
<evidence type="ECO:0000256" key="12">
    <source>
        <dbReference type="ARBA" id="ARBA00023011"/>
    </source>
</evidence>
<evidence type="ECO:0000256" key="15">
    <source>
        <dbReference type="ARBA" id="ARBA00023166"/>
    </source>
</evidence>
<gene>
    <name evidence="21" type="primary">dwf5</name>
    <name evidence="21" type="ORF">DB44_DU00120</name>
</gene>
<evidence type="ECO:0000256" key="13">
    <source>
        <dbReference type="ARBA" id="ARBA00023098"/>
    </source>
</evidence>
<evidence type="ECO:0000256" key="20">
    <source>
        <dbReference type="SAM" id="Phobius"/>
    </source>
</evidence>
<feature type="transmembrane region" description="Helical" evidence="20">
    <location>
        <begin position="316"/>
        <end position="338"/>
    </location>
</feature>
<keyword evidence="5 20" id="KW-0812">Transmembrane</keyword>
<dbReference type="InterPro" id="IPR001171">
    <property type="entry name" value="ERG24_DHCR-like"/>
</dbReference>